<dbReference type="InterPro" id="IPR019151">
    <property type="entry name" value="Proteasome_assmbl_chaperone_2"/>
</dbReference>
<comment type="function">
    <text evidence="4">Chaperone protein which promotes assembly of the 20S proteasome as part of a heterodimer with PSMG1.</text>
</comment>
<dbReference type="InterPro" id="IPR016562">
    <property type="entry name" value="Proteasome_assmbl_chp_2_euk"/>
</dbReference>
<dbReference type="STRING" id="77166.U4UJJ0"/>
<dbReference type="PIRSF" id="PIRSF010044">
    <property type="entry name" value="UCP010044"/>
    <property type="match status" value="1"/>
</dbReference>
<dbReference type="InterPro" id="IPR038389">
    <property type="entry name" value="PSMG2_sf"/>
</dbReference>
<dbReference type="PANTHER" id="PTHR12970:SF1">
    <property type="entry name" value="PROTEASOME ASSEMBLY CHAPERONE 2"/>
    <property type="match status" value="1"/>
</dbReference>
<dbReference type="GO" id="GO:0005634">
    <property type="term" value="C:nucleus"/>
    <property type="evidence" value="ECO:0007669"/>
    <property type="project" value="TreeGrafter"/>
</dbReference>
<dbReference type="Gene3D" id="3.40.50.10900">
    <property type="entry name" value="PAC-like subunit"/>
    <property type="match status" value="1"/>
</dbReference>
<dbReference type="EMBL" id="KB632352">
    <property type="protein sequence ID" value="ERL93277.1"/>
    <property type="molecule type" value="Genomic_DNA"/>
</dbReference>
<dbReference type="Pfam" id="PF09754">
    <property type="entry name" value="PAC2"/>
    <property type="match status" value="1"/>
</dbReference>
<evidence type="ECO:0000256" key="4">
    <source>
        <dbReference type="PIRNR" id="PIRNR010044"/>
    </source>
</evidence>
<proteinExistence type="inferred from homology"/>
<dbReference type="GO" id="GO:0005829">
    <property type="term" value="C:cytosol"/>
    <property type="evidence" value="ECO:0007669"/>
    <property type="project" value="TreeGrafter"/>
</dbReference>
<comment type="similarity">
    <text evidence="3 4">Belongs to the PSMG2 family.</text>
</comment>
<sequence>MSLLKFKTPIDLAGYTLVVPSVSVGNVPQLTVDLLVMSLKMENVATLWHPGLTACVGTDPFYCDVTAVSTACELYINKELKIATIQLRSSIEAKLVLKFLNDLIDCIVQLKFQRVFILGTGFDYELHNISNKNFLYFVTSAGDSEEISKSTSSKVLELDYNGKHTVRGSGFATKLYEITNNQVNATLLIKYISEGENIHDAQQFLHKLFQFLEFKAPSVIPFPSSWHYIYGGPPPEGIF</sequence>
<evidence type="ECO:0000313" key="6">
    <source>
        <dbReference type="Proteomes" id="UP000030742"/>
    </source>
</evidence>
<organism evidence="5 6">
    <name type="scientific">Dendroctonus ponderosae</name>
    <name type="common">Mountain pine beetle</name>
    <dbReference type="NCBI Taxonomy" id="77166"/>
    <lineage>
        <taxon>Eukaryota</taxon>
        <taxon>Metazoa</taxon>
        <taxon>Ecdysozoa</taxon>
        <taxon>Arthropoda</taxon>
        <taxon>Hexapoda</taxon>
        <taxon>Insecta</taxon>
        <taxon>Pterygota</taxon>
        <taxon>Neoptera</taxon>
        <taxon>Endopterygota</taxon>
        <taxon>Coleoptera</taxon>
        <taxon>Polyphaga</taxon>
        <taxon>Cucujiformia</taxon>
        <taxon>Curculionidae</taxon>
        <taxon>Scolytinae</taxon>
        <taxon>Dendroctonus</taxon>
    </lineage>
</organism>
<evidence type="ECO:0000256" key="2">
    <source>
        <dbReference type="ARBA" id="ARBA00023186"/>
    </source>
</evidence>
<gene>
    <name evidence="5" type="ORF">D910_10573</name>
</gene>
<evidence type="ECO:0000256" key="1">
    <source>
        <dbReference type="ARBA" id="ARBA00019186"/>
    </source>
</evidence>
<keyword evidence="2 4" id="KW-0143">Chaperone</keyword>
<dbReference type="AlphaFoldDB" id="U4UJJ0"/>
<protein>
    <recommendedName>
        <fullName evidence="1 4">Proteasome assembly chaperone 2</fullName>
    </recommendedName>
</protein>
<dbReference type="Proteomes" id="UP000030742">
    <property type="component" value="Unassembled WGS sequence"/>
</dbReference>
<comment type="subunit">
    <text evidence="4">Forms a heterodimer with PSMG1.</text>
</comment>
<accession>U4UJJ0</accession>
<reference evidence="5 6" key="1">
    <citation type="journal article" date="2013" name="Genome Biol.">
        <title>Draft genome of the mountain pine beetle, Dendroctonus ponderosae Hopkins, a major forest pest.</title>
        <authorList>
            <person name="Keeling C.I."/>
            <person name="Yuen M.M."/>
            <person name="Liao N.Y."/>
            <person name="Docking T.R."/>
            <person name="Chan S.K."/>
            <person name="Taylor G.A."/>
            <person name="Palmquist D.L."/>
            <person name="Jackman S.D."/>
            <person name="Nguyen A."/>
            <person name="Li M."/>
            <person name="Henderson H."/>
            <person name="Janes J.K."/>
            <person name="Zhao Y."/>
            <person name="Pandoh P."/>
            <person name="Moore R."/>
            <person name="Sperling F.A."/>
            <person name="Huber D.P."/>
            <person name="Birol I."/>
            <person name="Jones S.J."/>
            <person name="Bohlmann J."/>
        </authorList>
    </citation>
    <scope>NUCLEOTIDE SEQUENCE</scope>
</reference>
<evidence type="ECO:0000256" key="3">
    <source>
        <dbReference type="ARBA" id="ARBA00025745"/>
    </source>
</evidence>
<dbReference type="OrthoDB" id="10260712at2759"/>
<name>U4UJJ0_DENPD</name>
<dbReference type="GO" id="GO:0043248">
    <property type="term" value="P:proteasome assembly"/>
    <property type="evidence" value="ECO:0007669"/>
    <property type="project" value="TreeGrafter"/>
</dbReference>
<dbReference type="PANTHER" id="PTHR12970">
    <property type="entry name" value="PROTEASOME ASSEMBLY CHAPERONE 2"/>
    <property type="match status" value="1"/>
</dbReference>
<evidence type="ECO:0000313" key="5">
    <source>
        <dbReference type="EMBL" id="ERL93277.1"/>
    </source>
</evidence>